<evidence type="ECO:0000313" key="3">
    <source>
        <dbReference type="Proteomes" id="UP001153069"/>
    </source>
</evidence>
<keyword evidence="1" id="KW-0812">Transmembrane</keyword>
<comment type="caution">
    <text evidence="2">The sequence shown here is derived from an EMBL/GenBank/DDBJ whole genome shotgun (WGS) entry which is preliminary data.</text>
</comment>
<reference evidence="2" key="1">
    <citation type="submission" date="2020-06" db="EMBL/GenBank/DDBJ databases">
        <authorList>
            <consortium name="Plant Systems Biology data submission"/>
        </authorList>
    </citation>
    <scope>NUCLEOTIDE SEQUENCE</scope>
    <source>
        <strain evidence="2">D6</strain>
    </source>
</reference>
<dbReference type="Proteomes" id="UP001153069">
    <property type="component" value="Unassembled WGS sequence"/>
</dbReference>
<dbReference type="EMBL" id="CAICTM010000428">
    <property type="protein sequence ID" value="CAB9510292.1"/>
    <property type="molecule type" value="Genomic_DNA"/>
</dbReference>
<dbReference type="AlphaFoldDB" id="A0A9N8DX24"/>
<proteinExistence type="predicted"/>
<gene>
    <name evidence="2" type="ORF">SEMRO_429_G141190.1</name>
</gene>
<keyword evidence="3" id="KW-1185">Reference proteome</keyword>
<dbReference type="OrthoDB" id="409510at2759"/>
<feature type="transmembrane region" description="Helical" evidence="1">
    <location>
        <begin position="59"/>
        <end position="77"/>
    </location>
</feature>
<dbReference type="InterPro" id="IPR027417">
    <property type="entry name" value="P-loop_NTPase"/>
</dbReference>
<sequence length="415" mass="46637">MMHSQAEMSVPITALPVARIERLEKIPSDDCDELSASDHRSHASGIHNGVLRSRTGKRVLSLVVPLILTGIAMMVYMPEVRKGVVLSMLRDTDNISRHPHQASIESHTAEPNFSQQVNLQGIYPLLAPSVERPFIFFHQRKCGGTTLRTQLYAAAKNISAESFIPCFSAHGRETLDCETYYTPQISNPALLPNGKVPIVYGGHFYYPSFQRTIYLFHNDPHNVALVQPPPTADFTCLTIFREPTARIQSCWNFRMVEHNNLREENNVTEFASIPAIHMRQNLTTAMSSYGEGCLNEPMRIFSDYGNDEFIVNHLHEPNLANVANHATEQTLSRIAEHCVVGIFERCADTRAAIAKYIPFLEPYMNECSGGGEHLNGGNVSKGILDEEQLGVIRKLSWYEDQIYQAANRLLDVQIQ</sequence>
<evidence type="ECO:0008006" key="4">
    <source>
        <dbReference type="Google" id="ProtNLM"/>
    </source>
</evidence>
<evidence type="ECO:0000313" key="2">
    <source>
        <dbReference type="EMBL" id="CAB9510292.1"/>
    </source>
</evidence>
<keyword evidence="1" id="KW-1133">Transmembrane helix</keyword>
<accession>A0A9N8DX24</accession>
<protein>
    <recommendedName>
        <fullName evidence="4">Sulfotransferase</fullName>
    </recommendedName>
</protein>
<keyword evidence="1" id="KW-0472">Membrane</keyword>
<organism evidence="2 3">
    <name type="scientific">Seminavis robusta</name>
    <dbReference type="NCBI Taxonomy" id="568900"/>
    <lineage>
        <taxon>Eukaryota</taxon>
        <taxon>Sar</taxon>
        <taxon>Stramenopiles</taxon>
        <taxon>Ochrophyta</taxon>
        <taxon>Bacillariophyta</taxon>
        <taxon>Bacillariophyceae</taxon>
        <taxon>Bacillariophycidae</taxon>
        <taxon>Naviculales</taxon>
        <taxon>Naviculaceae</taxon>
        <taxon>Seminavis</taxon>
    </lineage>
</organism>
<dbReference type="Gene3D" id="3.40.50.300">
    <property type="entry name" value="P-loop containing nucleotide triphosphate hydrolases"/>
    <property type="match status" value="1"/>
</dbReference>
<name>A0A9N8DX24_9STRA</name>
<evidence type="ECO:0000256" key="1">
    <source>
        <dbReference type="SAM" id="Phobius"/>
    </source>
</evidence>